<accession>A0A9X2DUW2</accession>
<dbReference type="Gene3D" id="3.10.450.50">
    <property type="match status" value="1"/>
</dbReference>
<dbReference type="InterPro" id="IPR032710">
    <property type="entry name" value="NTF2-like_dom_sf"/>
</dbReference>
<dbReference type="RefSeq" id="WP_251943141.1">
    <property type="nucleotide sequence ID" value="NZ_JAMRYM010000003.1"/>
</dbReference>
<organism evidence="1 2">
    <name type="scientific">Rathayibacter rubneri</name>
    <dbReference type="NCBI Taxonomy" id="2950106"/>
    <lineage>
        <taxon>Bacteria</taxon>
        <taxon>Bacillati</taxon>
        <taxon>Actinomycetota</taxon>
        <taxon>Actinomycetes</taxon>
        <taxon>Micrococcales</taxon>
        <taxon>Microbacteriaceae</taxon>
        <taxon>Rathayibacter</taxon>
    </lineage>
</organism>
<name>A0A9X2DUW2_9MICO</name>
<reference evidence="1" key="1">
    <citation type="submission" date="2022-06" db="EMBL/GenBank/DDBJ databases">
        <title>Whole genome shotgun sequencing (WGS) of Rathayibacter sp. ZW T2_19, isolated from stored onions (Allium cepa).</title>
        <authorList>
            <person name="Stoll D.A."/>
            <person name="Huch M."/>
        </authorList>
    </citation>
    <scope>NUCLEOTIDE SEQUENCE</scope>
    <source>
        <strain evidence="1">ZW T2_19</strain>
    </source>
</reference>
<sequence length="204" mass="21819">MFELADSICVDADILVGGWAASELSWPPPRGSGSCQEGRYRSQPIPHLTESQLFRAVQNRRQHMTREQNIASQQAFGEAVNAGDFAAFDALDALVAPDSVNHEPAPGQAPGPKGYAAFFGELRTAFPDIALEVEKLVADDDSVAFAYTLTGTQTGVFQGHAPTGKSVKIRGMQISTFLDGKLAERWGSSDELDILTQLGLVPGA</sequence>
<dbReference type="EMBL" id="JAMRYM010000003">
    <property type="protein sequence ID" value="MCM6761167.1"/>
    <property type="molecule type" value="Genomic_DNA"/>
</dbReference>
<evidence type="ECO:0000313" key="2">
    <source>
        <dbReference type="Proteomes" id="UP001155240"/>
    </source>
</evidence>
<dbReference type="AlphaFoldDB" id="A0A9X2DUW2"/>
<dbReference type="InterPro" id="IPR009959">
    <property type="entry name" value="Cyclase_SnoaL-like"/>
</dbReference>
<dbReference type="PANTHER" id="PTHR38436">
    <property type="entry name" value="POLYKETIDE CYCLASE SNOAL-LIKE DOMAIN"/>
    <property type="match status" value="1"/>
</dbReference>
<protein>
    <submittedName>
        <fullName evidence="1">Ester cyclase</fullName>
    </submittedName>
</protein>
<dbReference type="PANTHER" id="PTHR38436:SF1">
    <property type="entry name" value="ESTER CYCLASE"/>
    <property type="match status" value="1"/>
</dbReference>
<keyword evidence="2" id="KW-1185">Reference proteome</keyword>
<dbReference type="Proteomes" id="UP001155240">
    <property type="component" value="Unassembled WGS sequence"/>
</dbReference>
<comment type="caution">
    <text evidence="1">The sequence shown here is derived from an EMBL/GenBank/DDBJ whole genome shotgun (WGS) entry which is preliminary data.</text>
</comment>
<dbReference type="SUPFAM" id="SSF54427">
    <property type="entry name" value="NTF2-like"/>
    <property type="match status" value="1"/>
</dbReference>
<dbReference type="Pfam" id="PF07366">
    <property type="entry name" value="SnoaL"/>
    <property type="match status" value="1"/>
</dbReference>
<gene>
    <name evidence="1" type="ORF">NB037_01930</name>
</gene>
<proteinExistence type="predicted"/>
<dbReference type="GO" id="GO:0030638">
    <property type="term" value="P:polyketide metabolic process"/>
    <property type="evidence" value="ECO:0007669"/>
    <property type="project" value="InterPro"/>
</dbReference>
<evidence type="ECO:0000313" key="1">
    <source>
        <dbReference type="EMBL" id="MCM6761167.1"/>
    </source>
</evidence>